<dbReference type="SUPFAM" id="SSF50475">
    <property type="entry name" value="FMN-binding split barrel"/>
    <property type="match status" value="1"/>
</dbReference>
<feature type="domain" description="Flavin reductase like" evidence="3">
    <location>
        <begin position="12"/>
        <end position="154"/>
    </location>
</feature>
<dbReference type="InterPro" id="IPR050268">
    <property type="entry name" value="NADH-dep_flavin_reductase"/>
</dbReference>
<name>A0ABP9F3Z1_9ACTN</name>
<reference evidence="5" key="1">
    <citation type="journal article" date="2019" name="Int. J. Syst. Evol. Microbiol.">
        <title>The Global Catalogue of Microorganisms (GCM) 10K type strain sequencing project: providing services to taxonomists for standard genome sequencing and annotation.</title>
        <authorList>
            <consortium name="The Broad Institute Genomics Platform"/>
            <consortium name="The Broad Institute Genome Sequencing Center for Infectious Disease"/>
            <person name="Wu L."/>
            <person name="Ma J."/>
        </authorList>
    </citation>
    <scope>NUCLEOTIDE SEQUENCE [LARGE SCALE GENOMIC DNA]</scope>
    <source>
        <strain evidence="5">JCM 19125</strain>
    </source>
</reference>
<evidence type="ECO:0000259" key="3">
    <source>
        <dbReference type="SMART" id="SM00903"/>
    </source>
</evidence>
<dbReference type="RefSeq" id="WP_345577683.1">
    <property type="nucleotide sequence ID" value="NZ_BAABLV010000005.1"/>
</dbReference>
<dbReference type="InterPro" id="IPR012349">
    <property type="entry name" value="Split_barrel_FMN-bd"/>
</dbReference>
<dbReference type="InterPro" id="IPR002563">
    <property type="entry name" value="Flavin_Rdtase-like_dom"/>
</dbReference>
<dbReference type="SMART" id="SM00903">
    <property type="entry name" value="Flavin_Reduct"/>
    <property type="match status" value="1"/>
</dbReference>
<evidence type="ECO:0000256" key="1">
    <source>
        <dbReference type="ARBA" id="ARBA00008898"/>
    </source>
</evidence>
<dbReference type="Pfam" id="PF01613">
    <property type="entry name" value="Flavin_Reduct"/>
    <property type="match status" value="1"/>
</dbReference>
<dbReference type="PANTHER" id="PTHR30466:SF11">
    <property type="entry name" value="FLAVIN-DEPENDENT MONOOXYGENASE, REDUCTASE SUBUNIT HSAB"/>
    <property type="match status" value="1"/>
</dbReference>
<organism evidence="4 5">
    <name type="scientific">Tessaracoccus lubricantis</name>
    <dbReference type="NCBI Taxonomy" id="545543"/>
    <lineage>
        <taxon>Bacteria</taxon>
        <taxon>Bacillati</taxon>
        <taxon>Actinomycetota</taxon>
        <taxon>Actinomycetes</taxon>
        <taxon>Propionibacteriales</taxon>
        <taxon>Propionibacteriaceae</taxon>
        <taxon>Tessaracoccus</taxon>
    </lineage>
</organism>
<keyword evidence="5" id="KW-1185">Reference proteome</keyword>
<evidence type="ECO:0000313" key="5">
    <source>
        <dbReference type="Proteomes" id="UP001501521"/>
    </source>
</evidence>
<comment type="similarity">
    <text evidence="1">Belongs to the non-flavoprotein flavin reductase family.</text>
</comment>
<accession>A0ABP9F3Z1</accession>
<dbReference type="Proteomes" id="UP001501521">
    <property type="component" value="Unassembled WGS sequence"/>
</dbReference>
<dbReference type="EMBL" id="BAABLV010000005">
    <property type="protein sequence ID" value="GAA4889315.1"/>
    <property type="molecule type" value="Genomic_DNA"/>
</dbReference>
<protein>
    <submittedName>
        <fullName evidence="4">Flavin reductase family protein</fullName>
    </submittedName>
</protein>
<sequence length="158" mass="17296">MHELEVSFREAMARVPSPVTVVTTMLDGVPTGTTVSAFASLSVTPPMVFFALDNRSGMIERIRETGRVGINILAAGQGEVALRFARRDIPDRFADLAWQDDHGLPRLEGSVSWLRCEQLEFVAGGDHTVVLATVAAAEAHSDSSLGYHLRQFRDVIPY</sequence>
<dbReference type="Gene3D" id="2.30.110.10">
    <property type="entry name" value="Electron Transport, Fmn-binding Protein, Chain A"/>
    <property type="match status" value="1"/>
</dbReference>
<evidence type="ECO:0000313" key="4">
    <source>
        <dbReference type="EMBL" id="GAA4889315.1"/>
    </source>
</evidence>
<proteinExistence type="inferred from homology"/>
<gene>
    <name evidence="4" type="ORF">GCM10025789_02130</name>
</gene>
<dbReference type="PANTHER" id="PTHR30466">
    <property type="entry name" value="FLAVIN REDUCTASE"/>
    <property type="match status" value="1"/>
</dbReference>
<keyword evidence="2" id="KW-0560">Oxidoreductase</keyword>
<comment type="caution">
    <text evidence="4">The sequence shown here is derived from an EMBL/GenBank/DDBJ whole genome shotgun (WGS) entry which is preliminary data.</text>
</comment>
<evidence type="ECO:0000256" key="2">
    <source>
        <dbReference type="ARBA" id="ARBA00023002"/>
    </source>
</evidence>